<protein>
    <submittedName>
        <fullName evidence="3">Cobalt transporter</fullName>
    </submittedName>
</protein>
<feature type="transmembrane region" description="Helical" evidence="2">
    <location>
        <begin position="37"/>
        <end position="56"/>
    </location>
</feature>
<feature type="region of interest" description="Disordered" evidence="1">
    <location>
        <begin position="270"/>
        <end position="290"/>
    </location>
</feature>
<evidence type="ECO:0000256" key="1">
    <source>
        <dbReference type="SAM" id="MobiDB-lite"/>
    </source>
</evidence>
<feature type="transmembrane region" description="Helical" evidence="2">
    <location>
        <begin position="95"/>
        <end position="119"/>
    </location>
</feature>
<dbReference type="EMBL" id="BMNG01000013">
    <property type="protein sequence ID" value="GGO52103.1"/>
    <property type="molecule type" value="Genomic_DNA"/>
</dbReference>
<feature type="region of interest" description="Disordered" evidence="1">
    <location>
        <begin position="1"/>
        <end position="31"/>
    </location>
</feature>
<keyword evidence="2" id="KW-1133">Transmembrane helix</keyword>
<organism evidence="3 4">
    <name type="scientific">Streptomyces lasiicapitis</name>
    <dbReference type="NCBI Taxonomy" id="1923961"/>
    <lineage>
        <taxon>Bacteria</taxon>
        <taxon>Bacillati</taxon>
        <taxon>Actinomycetota</taxon>
        <taxon>Actinomycetes</taxon>
        <taxon>Kitasatosporales</taxon>
        <taxon>Streptomycetaceae</taxon>
        <taxon>Streptomyces</taxon>
    </lineage>
</organism>
<evidence type="ECO:0000313" key="4">
    <source>
        <dbReference type="Proteomes" id="UP000656881"/>
    </source>
</evidence>
<feature type="transmembrane region" description="Helical" evidence="2">
    <location>
        <begin position="131"/>
        <end position="149"/>
    </location>
</feature>
<feature type="transmembrane region" description="Helical" evidence="2">
    <location>
        <begin position="169"/>
        <end position="190"/>
    </location>
</feature>
<gene>
    <name evidence="3" type="ORF">GCM10012286_56340</name>
</gene>
<keyword evidence="2" id="KW-0812">Transmembrane</keyword>
<dbReference type="Proteomes" id="UP000656881">
    <property type="component" value="Unassembled WGS sequence"/>
</dbReference>
<evidence type="ECO:0000313" key="3">
    <source>
        <dbReference type="EMBL" id="GGO52103.1"/>
    </source>
</evidence>
<comment type="caution">
    <text evidence="3">The sequence shown here is derived from an EMBL/GenBank/DDBJ whole genome shotgun (WGS) entry which is preliminary data.</text>
</comment>
<sequence length="290" mass="30304">MTKSPESPDSPTAPRTTSKSPSPTTTSSPVLPLLGRGLLAGGIGGLAAGLFSLLLAEPLMDKAIRAEEARAHEHEPAGGAVEHHEELFSRSTQHAGLVIALVVAGLAIGVLFAVAYALVHRRDPRGNPWPRALAFCAAAFCAVSLFPALRYPAAPPGVGDAGTVGDRQQMWLGAVVIGVLGMFLVWQVYVRLAPRPVPLRQGAVAVTAALVLALLWTLPDNPDPVPVSATLLWDFRMLSLASHVLMWAVFAAVFGGLGLRAVRAKAPAPTDTADEAESVEADYGSVAPVR</sequence>
<feature type="transmembrane region" description="Helical" evidence="2">
    <location>
        <begin position="238"/>
        <end position="259"/>
    </location>
</feature>
<accession>A0ABQ2MH17</accession>
<dbReference type="RefSeq" id="WP_229697263.1">
    <property type="nucleotide sequence ID" value="NZ_BMNG01000013.1"/>
</dbReference>
<feature type="transmembrane region" description="Helical" evidence="2">
    <location>
        <begin position="202"/>
        <end position="218"/>
    </location>
</feature>
<reference evidence="4" key="1">
    <citation type="journal article" date="2019" name="Int. J. Syst. Evol. Microbiol.">
        <title>The Global Catalogue of Microorganisms (GCM) 10K type strain sequencing project: providing services to taxonomists for standard genome sequencing and annotation.</title>
        <authorList>
            <consortium name="The Broad Institute Genomics Platform"/>
            <consortium name="The Broad Institute Genome Sequencing Center for Infectious Disease"/>
            <person name="Wu L."/>
            <person name="Ma J."/>
        </authorList>
    </citation>
    <scope>NUCLEOTIDE SEQUENCE [LARGE SCALE GENOMIC DNA]</scope>
    <source>
        <strain evidence="4">CGMCC 4.7349</strain>
    </source>
</reference>
<feature type="compositionally biased region" description="Low complexity" evidence="1">
    <location>
        <begin position="10"/>
        <end position="31"/>
    </location>
</feature>
<evidence type="ECO:0000256" key="2">
    <source>
        <dbReference type="SAM" id="Phobius"/>
    </source>
</evidence>
<keyword evidence="4" id="KW-1185">Reference proteome</keyword>
<name>A0ABQ2MH17_9ACTN</name>
<dbReference type="InterPro" id="IPR012666">
    <property type="entry name" value="CbtA_put"/>
</dbReference>
<dbReference type="Pfam" id="PF09490">
    <property type="entry name" value="CbtA"/>
    <property type="match status" value="1"/>
</dbReference>
<proteinExistence type="predicted"/>
<keyword evidence="2" id="KW-0472">Membrane</keyword>